<name>A0ACC1HWM2_9FUNG</name>
<evidence type="ECO:0000313" key="2">
    <source>
        <dbReference type="Proteomes" id="UP001145114"/>
    </source>
</evidence>
<comment type="caution">
    <text evidence="1">The sequence shown here is derived from an EMBL/GenBank/DDBJ whole genome shotgun (WGS) entry which is preliminary data.</text>
</comment>
<protein>
    <submittedName>
        <fullName evidence="1">Aldehyde dehydrogenase 8 member A1</fullName>
    </submittedName>
</protein>
<dbReference type="EMBL" id="JAMZIH010000263">
    <property type="protein sequence ID" value="KAJ1679632.1"/>
    <property type="molecule type" value="Genomic_DNA"/>
</dbReference>
<dbReference type="Proteomes" id="UP001145114">
    <property type="component" value="Unassembled WGS sequence"/>
</dbReference>
<proteinExistence type="predicted"/>
<organism evidence="1 2">
    <name type="scientific">Spiromyces aspiralis</name>
    <dbReference type="NCBI Taxonomy" id="68401"/>
    <lineage>
        <taxon>Eukaryota</taxon>
        <taxon>Fungi</taxon>
        <taxon>Fungi incertae sedis</taxon>
        <taxon>Zoopagomycota</taxon>
        <taxon>Kickxellomycotina</taxon>
        <taxon>Kickxellomycetes</taxon>
        <taxon>Kickxellales</taxon>
        <taxon>Kickxellaceae</taxon>
        <taxon>Spiromyces</taxon>
    </lineage>
</organism>
<evidence type="ECO:0000313" key="1">
    <source>
        <dbReference type="EMBL" id="KAJ1679632.1"/>
    </source>
</evidence>
<sequence>MPATNGNGHCAIPPLPNTREIIDIQNFIGGHWQLTDEAAMLTRKSPVTNKPICRLPRSTAAELSAAIDAAKHAFPAWSSKFISHRAEYLNRLCQLIAQHRQLLADFETLDTGTVYRFNYDENVGMSIECLRVFARFAKDQLDRPTGRVVSTDFGLVPDQYKVRESINLTYRKPLGVVVIYTPVTIPLYHLIWKLGAALAAGNTCVCKPHPMASISPMLLSILIKHAGIPDGVVNFVYGTDEEVSDGLGCNPDVNAISLMGSTSTSPQIIVDAARTFRRVEVDFAGNNPVIVFPDADISACAQSCVHSCFTNKGEICTCTRRIFVHRRVYSEFMAEFRSAVESRIRIGDPFNPDTFYGPFAYPTIVDIVADKIRLARKEGATVEFWPHHQQVEEGKVVVDESTARATVRGCEDSLFLVPTIITGLKPSSAVATDLYFAPVVSIFAFGSEDDKIDEKTEVRLIGMVNSVRRVICAAVWTKDFERFKRVANKLSAGYVWNNGWYLRDLSMHPGGQATR</sequence>
<keyword evidence="2" id="KW-1185">Reference proteome</keyword>
<reference evidence="1" key="1">
    <citation type="submission" date="2022-06" db="EMBL/GenBank/DDBJ databases">
        <title>Phylogenomic reconstructions and comparative analyses of Kickxellomycotina fungi.</title>
        <authorList>
            <person name="Reynolds N.K."/>
            <person name="Stajich J.E."/>
            <person name="Barry K."/>
            <person name="Grigoriev I.V."/>
            <person name="Crous P."/>
            <person name="Smith M.E."/>
        </authorList>
    </citation>
    <scope>NUCLEOTIDE SEQUENCE</scope>
    <source>
        <strain evidence="1">RSA 2271</strain>
    </source>
</reference>
<gene>
    <name evidence="1" type="primary">ALDH8A1_2</name>
    <name evidence="1" type="ORF">EV182_001654</name>
</gene>
<accession>A0ACC1HWM2</accession>
<feature type="non-terminal residue" evidence="1">
    <location>
        <position position="515"/>
    </location>
</feature>